<dbReference type="InterPro" id="IPR001851">
    <property type="entry name" value="ABC_transp_permease"/>
</dbReference>
<dbReference type="AlphaFoldDB" id="X1H9F3"/>
<evidence type="ECO:0000256" key="4">
    <source>
        <dbReference type="ARBA" id="ARBA00022989"/>
    </source>
</evidence>
<sequence>RVAKLSGISYLKTKMMVYIISGVLVGMAGWILAGRLDTGDPKVGVGLELDAIAAVIIGGTNLYGGFGGVEYTIPGVLIIVLARNLMVLYGVSSNVRLIGIALLLLVFLILQRLFRRK</sequence>
<proteinExistence type="predicted"/>
<accession>X1H9F3</accession>
<protein>
    <recommendedName>
        <fullName evidence="8">ABC transporter permease</fullName>
    </recommendedName>
</protein>
<reference evidence="7" key="1">
    <citation type="journal article" date="2014" name="Front. Microbiol.">
        <title>High frequency of phylogenetically diverse reductive dehalogenase-homologous genes in deep subseafloor sedimentary metagenomes.</title>
        <authorList>
            <person name="Kawai M."/>
            <person name="Futagami T."/>
            <person name="Toyoda A."/>
            <person name="Takaki Y."/>
            <person name="Nishi S."/>
            <person name="Hori S."/>
            <person name="Arai W."/>
            <person name="Tsubouchi T."/>
            <person name="Morono Y."/>
            <person name="Uchiyama I."/>
            <person name="Ito T."/>
            <person name="Fujiyama A."/>
            <person name="Inagaki F."/>
            <person name="Takami H."/>
        </authorList>
    </citation>
    <scope>NUCLEOTIDE SEQUENCE</scope>
    <source>
        <strain evidence="7">Expedition CK06-06</strain>
    </source>
</reference>
<keyword evidence="2" id="KW-1003">Cell membrane</keyword>
<organism evidence="7">
    <name type="scientific">marine sediment metagenome</name>
    <dbReference type="NCBI Taxonomy" id="412755"/>
    <lineage>
        <taxon>unclassified sequences</taxon>
        <taxon>metagenomes</taxon>
        <taxon>ecological metagenomes</taxon>
    </lineage>
</organism>
<name>X1H9F3_9ZZZZ</name>
<keyword evidence="4 6" id="KW-1133">Transmembrane helix</keyword>
<feature type="transmembrane region" description="Helical" evidence="6">
    <location>
        <begin position="45"/>
        <end position="64"/>
    </location>
</feature>
<dbReference type="EMBL" id="BARU01026789">
    <property type="protein sequence ID" value="GAH66836.1"/>
    <property type="molecule type" value="Genomic_DNA"/>
</dbReference>
<evidence type="ECO:0000313" key="7">
    <source>
        <dbReference type="EMBL" id="GAH66836.1"/>
    </source>
</evidence>
<dbReference type="GO" id="GO:0005886">
    <property type="term" value="C:plasma membrane"/>
    <property type="evidence" value="ECO:0007669"/>
    <property type="project" value="UniProtKB-SubCell"/>
</dbReference>
<comment type="subcellular location">
    <subcellularLocation>
        <location evidence="1">Cell membrane</location>
        <topology evidence="1">Multi-pass membrane protein</topology>
    </subcellularLocation>
</comment>
<comment type="caution">
    <text evidence="7">The sequence shown here is derived from an EMBL/GenBank/DDBJ whole genome shotgun (WGS) entry which is preliminary data.</text>
</comment>
<gene>
    <name evidence="7" type="ORF">S03H2_42993</name>
</gene>
<dbReference type="Pfam" id="PF02653">
    <property type="entry name" value="BPD_transp_2"/>
    <property type="match status" value="1"/>
</dbReference>
<feature type="non-terminal residue" evidence="7">
    <location>
        <position position="1"/>
    </location>
</feature>
<evidence type="ECO:0000256" key="1">
    <source>
        <dbReference type="ARBA" id="ARBA00004651"/>
    </source>
</evidence>
<feature type="transmembrane region" description="Helical" evidence="6">
    <location>
        <begin position="15"/>
        <end position="33"/>
    </location>
</feature>
<evidence type="ECO:0008006" key="8">
    <source>
        <dbReference type="Google" id="ProtNLM"/>
    </source>
</evidence>
<evidence type="ECO:0000256" key="6">
    <source>
        <dbReference type="SAM" id="Phobius"/>
    </source>
</evidence>
<dbReference type="PANTHER" id="PTHR32196:SF63">
    <property type="entry name" value="INNER MEMBRANE ABC TRANSPORTER PERMEASE PROTEIN YJFF"/>
    <property type="match status" value="1"/>
</dbReference>
<evidence type="ECO:0000256" key="5">
    <source>
        <dbReference type="ARBA" id="ARBA00023136"/>
    </source>
</evidence>
<keyword evidence="5 6" id="KW-0472">Membrane</keyword>
<dbReference type="PANTHER" id="PTHR32196">
    <property type="entry name" value="ABC TRANSPORTER PERMEASE PROTEIN YPHD-RELATED-RELATED"/>
    <property type="match status" value="1"/>
</dbReference>
<evidence type="ECO:0000256" key="3">
    <source>
        <dbReference type="ARBA" id="ARBA00022692"/>
    </source>
</evidence>
<dbReference type="GO" id="GO:0022857">
    <property type="term" value="F:transmembrane transporter activity"/>
    <property type="evidence" value="ECO:0007669"/>
    <property type="project" value="InterPro"/>
</dbReference>
<evidence type="ECO:0000256" key="2">
    <source>
        <dbReference type="ARBA" id="ARBA00022475"/>
    </source>
</evidence>
<feature type="transmembrane region" description="Helical" evidence="6">
    <location>
        <begin position="97"/>
        <end position="114"/>
    </location>
</feature>
<keyword evidence="3 6" id="KW-0812">Transmembrane</keyword>